<dbReference type="EMBL" id="CP076459">
    <property type="protein sequence ID" value="QWQ31117.1"/>
    <property type="molecule type" value="Genomic_DNA"/>
</dbReference>
<sequence>MWFFPDIKNILHFEGKNGPDGVKRKSPAVDEPWHFINPDDPNDTALLEMIDGHIGNLVASAANK</sequence>
<protein>
    <submittedName>
        <fullName evidence="1">Uncharacterized protein</fullName>
    </submittedName>
</protein>
<gene>
    <name evidence="1" type="ORF">KOY49_02845</name>
</gene>
<evidence type="ECO:0000313" key="1">
    <source>
        <dbReference type="EMBL" id="QWQ31117.1"/>
    </source>
</evidence>
<dbReference type="Proteomes" id="UP000677117">
    <property type="component" value="Chromosome"/>
</dbReference>
<dbReference type="RefSeq" id="WP_232735922.1">
    <property type="nucleotide sequence ID" value="NZ_CP076459.1"/>
</dbReference>
<keyword evidence="2" id="KW-1185">Reference proteome</keyword>
<organism evidence="1 2">
    <name type="scientific">Candidatus Minimicrobia vallesae</name>
    <dbReference type="NCBI Taxonomy" id="2841264"/>
    <lineage>
        <taxon>Bacteria</taxon>
        <taxon>Candidatus Saccharimonadota</taxon>
        <taxon>Candidatus Saccharimonadota incertae sedis</taxon>
        <taxon>Candidatus Minimicrobia</taxon>
    </lineage>
</organism>
<proteinExistence type="predicted"/>
<dbReference type="AlphaFoldDB" id="A0A8F1M927"/>
<dbReference type="KEGG" id="mvl:KOY49_02845"/>
<name>A0A8F1M927_9BACT</name>
<reference evidence="1" key="1">
    <citation type="submission" date="2021-06" db="EMBL/GenBank/DDBJ databases">
        <title>An adapted protocol for Saccharibacteria cultivation: two new species join this phylum of Candidate Phyla Radiations.</title>
        <authorList>
            <person name="Ibrahim A."/>
            <person name="Maatouk M."/>
            <person name="Raoult D."/>
            <person name="Bittar F."/>
        </authorList>
    </citation>
    <scope>NUCLEOTIDE SEQUENCE</scope>
    <source>
        <strain evidence="1">IHU2</strain>
    </source>
</reference>
<accession>A0A8F1M927</accession>
<evidence type="ECO:0000313" key="2">
    <source>
        <dbReference type="Proteomes" id="UP000677117"/>
    </source>
</evidence>